<dbReference type="InterPro" id="IPR039327">
    <property type="entry name" value="CON7-like"/>
</dbReference>
<dbReference type="PANTHER" id="PTHR36167">
    <property type="entry name" value="C2H2 FINGER DOMAIN TRANSCRIPTION FACTOR (EUROFUNG)-RELATED"/>
    <property type="match status" value="1"/>
</dbReference>
<sequence length="128" mass="14023">MSGIEILGIVAGALQIAELGSRVSVKLCTLCHRTKHADTVINALSEEVARTCNVMLQLGASLKEDKDAHLYSSEACSTAEMVLDRCQRVFDEINEISDLSTKSSFRRLALVLAEARRDSDLTILRSDL</sequence>
<gene>
    <name evidence="1" type="ORF">BDV33DRAFT_202366</name>
</gene>
<evidence type="ECO:0000313" key="2">
    <source>
        <dbReference type="Proteomes" id="UP000326799"/>
    </source>
</evidence>
<dbReference type="PANTHER" id="PTHR36167:SF4">
    <property type="entry name" value="FUNGAL N-TERMINAL DOMAIN-CONTAINING PROTEIN"/>
    <property type="match status" value="1"/>
</dbReference>
<dbReference type="AlphaFoldDB" id="A0A5N6EVU0"/>
<name>A0A5N6EVU0_9EURO</name>
<proteinExistence type="predicted"/>
<dbReference type="GO" id="GO:0006355">
    <property type="term" value="P:regulation of DNA-templated transcription"/>
    <property type="evidence" value="ECO:0007669"/>
    <property type="project" value="InterPro"/>
</dbReference>
<reference evidence="1 2" key="1">
    <citation type="submission" date="2019-04" db="EMBL/GenBank/DDBJ databases">
        <title>Fungal friends and foes A comparative genomics study of 23 Aspergillus species from section Flavi.</title>
        <authorList>
            <consortium name="DOE Joint Genome Institute"/>
            <person name="Kjaerbolling I."/>
            <person name="Vesth T.C."/>
            <person name="Frisvad J.C."/>
            <person name="Nybo J.L."/>
            <person name="Theobald S."/>
            <person name="Kildgaard S."/>
            <person name="Petersen T.I."/>
            <person name="Kuo A."/>
            <person name="Sato A."/>
            <person name="Lyhne E.K."/>
            <person name="Kogle M.E."/>
            <person name="Wiebenga A."/>
            <person name="Kun R.S."/>
            <person name="Lubbers R.J."/>
            <person name="Makela M.R."/>
            <person name="Barry K."/>
            <person name="Chovatia M."/>
            <person name="Clum A."/>
            <person name="Daum C."/>
            <person name="Haridas S."/>
            <person name="He G."/>
            <person name="LaButti K."/>
            <person name="Lipzen A."/>
            <person name="Mondo S."/>
            <person name="Pangilinan J."/>
            <person name="Riley R."/>
            <person name="Salamov A."/>
            <person name="Simmons B.A."/>
            <person name="Magnuson J.K."/>
            <person name="Henrissat B."/>
            <person name="Mortensen U.H."/>
            <person name="Larsen T.O."/>
            <person name="De vries R.P."/>
            <person name="Grigoriev I.V."/>
            <person name="Machida M."/>
            <person name="Baker S.E."/>
            <person name="Andersen M.R."/>
        </authorList>
    </citation>
    <scope>NUCLEOTIDE SEQUENCE [LARGE SCALE GENOMIC DNA]</scope>
    <source>
        <strain evidence="1 2">CBS 126849</strain>
    </source>
</reference>
<dbReference type="Proteomes" id="UP000326799">
    <property type="component" value="Unassembled WGS sequence"/>
</dbReference>
<keyword evidence="2" id="KW-1185">Reference proteome</keyword>
<dbReference type="EMBL" id="ML733419">
    <property type="protein sequence ID" value="KAB8221628.1"/>
    <property type="molecule type" value="Genomic_DNA"/>
</dbReference>
<protein>
    <recommendedName>
        <fullName evidence="3">Fungal N-terminal domain-containing protein</fullName>
    </recommendedName>
</protein>
<evidence type="ECO:0000313" key="1">
    <source>
        <dbReference type="EMBL" id="KAB8221628.1"/>
    </source>
</evidence>
<evidence type="ECO:0008006" key="3">
    <source>
        <dbReference type="Google" id="ProtNLM"/>
    </source>
</evidence>
<accession>A0A5N6EVU0</accession>
<organism evidence="1 2">
    <name type="scientific">Aspergillus novoparasiticus</name>
    <dbReference type="NCBI Taxonomy" id="986946"/>
    <lineage>
        <taxon>Eukaryota</taxon>
        <taxon>Fungi</taxon>
        <taxon>Dikarya</taxon>
        <taxon>Ascomycota</taxon>
        <taxon>Pezizomycotina</taxon>
        <taxon>Eurotiomycetes</taxon>
        <taxon>Eurotiomycetidae</taxon>
        <taxon>Eurotiales</taxon>
        <taxon>Aspergillaceae</taxon>
        <taxon>Aspergillus</taxon>
        <taxon>Aspergillus subgen. Circumdati</taxon>
    </lineage>
</organism>